<evidence type="ECO:0000256" key="2">
    <source>
        <dbReference type="ARBA" id="ARBA00022840"/>
    </source>
</evidence>
<reference evidence="3 4" key="1">
    <citation type="submission" date="2020-05" db="EMBL/GenBank/DDBJ databases">
        <title>Identification and distribution of gene clusters putatively required for synthesis of sphingolipid metabolism inhibitors in phylogenetically diverse species of the filamentous fungus Fusarium.</title>
        <authorList>
            <person name="Kim H.-S."/>
            <person name="Busman M."/>
            <person name="Brown D.W."/>
            <person name="Divon H."/>
            <person name="Uhlig S."/>
            <person name="Proctor R.H."/>
        </authorList>
    </citation>
    <scope>NUCLEOTIDE SEQUENCE [LARGE SCALE GENOMIC DNA]</scope>
    <source>
        <strain evidence="3 4">NRRL 25211</strain>
    </source>
</reference>
<dbReference type="EMBL" id="JAAOAR010000232">
    <property type="protein sequence ID" value="KAF5593958.1"/>
    <property type="molecule type" value="Genomic_DNA"/>
</dbReference>
<gene>
    <name evidence="3" type="ORF">FPANT_4993</name>
</gene>
<dbReference type="CDD" id="cd10170">
    <property type="entry name" value="ASKHA_NBD_HSP70"/>
    <property type="match status" value="1"/>
</dbReference>
<dbReference type="InterPro" id="IPR043129">
    <property type="entry name" value="ATPase_NBD"/>
</dbReference>
<evidence type="ECO:0000313" key="3">
    <source>
        <dbReference type="EMBL" id="KAF5593958.1"/>
    </source>
</evidence>
<keyword evidence="1" id="KW-0547">Nucleotide-binding</keyword>
<sequence>MPLFRSKSQRNLNKDDSAWSLKNLVDRVRKKNNSNLDDLMIIGIDFGTTYSGAAWATVADIEVDGVNVITSWPDTGAQEGKAPTELFYEHGKTMWGYEIPREADPVRWFKLLLLKDEDQPSEIKGHEYLVKARNMLADEGKSTVDAIADYLHLLWDHVLKTIIKARGKNVVEALCFHVVITVPAIWKNYARDAMLEAAQKAGITATRRAGATTISFAPEPEAAALASICERAENLAEGDVFVICDAGGGTVDLISYKVENTDPVALQEAVVGSGGLCGGIFIDQEFQRICKARLGRDWSSLSQRGISDIMKDEWEHGIKRHFKPVTSSKEFIVKLPGEVCGGSGQGRLNDSSKKPIIKDGRIHFSRLVNFMFSNLLVGEVTDQLDPDSEDIEQTFNKSFNDIAALLDAQVHSAKKSNLTVKGIILVGGLGCSPYLQDYLKAKYKRKKIDVLQTDGMKPRTAICRGAVYKGLIGGAEAAVAGGPSAGSSGKHTRALNLLEHKSPVTITSTLSRLSLGVTSEEPFDEDVHSESDKYWDDIEGCYYVSGVMNWYIKKSQSVQKDKPLRKSFYRAFENRHEYEKFVHNAKEEILQCDHRKPPKMENHLVTRFCEIKISLTKSFEQLDDYDSPGRKRLKRIDFDIEMVPSGASVEFSVYEGDRKIGTSGMGSIIGD</sequence>
<dbReference type="GO" id="GO:0140662">
    <property type="term" value="F:ATP-dependent protein folding chaperone"/>
    <property type="evidence" value="ECO:0007669"/>
    <property type="project" value="InterPro"/>
</dbReference>
<dbReference type="PANTHER" id="PTHR14187:SF5">
    <property type="entry name" value="HEAT SHOCK 70 KDA PROTEIN 12A"/>
    <property type="match status" value="1"/>
</dbReference>
<name>A0A8H5UPV1_9HYPO</name>
<dbReference type="Pfam" id="PF00012">
    <property type="entry name" value="HSP70"/>
    <property type="match status" value="1"/>
</dbReference>
<dbReference type="Proteomes" id="UP000544095">
    <property type="component" value="Unassembled WGS sequence"/>
</dbReference>
<accession>A0A8H5UPV1</accession>
<keyword evidence="4" id="KW-1185">Reference proteome</keyword>
<dbReference type="PANTHER" id="PTHR14187">
    <property type="entry name" value="ALPHA KINASE/ELONGATION FACTOR 2 KINASE"/>
    <property type="match status" value="1"/>
</dbReference>
<evidence type="ECO:0000313" key="4">
    <source>
        <dbReference type="Proteomes" id="UP000544095"/>
    </source>
</evidence>
<dbReference type="AlphaFoldDB" id="A0A8H5UPV1"/>
<dbReference type="Gene3D" id="3.30.420.40">
    <property type="match status" value="1"/>
</dbReference>
<dbReference type="GO" id="GO:0005524">
    <property type="term" value="F:ATP binding"/>
    <property type="evidence" value="ECO:0007669"/>
    <property type="project" value="UniProtKB-KW"/>
</dbReference>
<dbReference type="InterPro" id="IPR013126">
    <property type="entry name" value="Hsp_70_fam"/>
</dbReference>
<evidence type="ECO:0000256" key="1">
    <source>
        <dbReference type="ARBA" id="ARBA00022741"/>
    </source>
</evidence>
<proteinExistence type="predicted"/>
<protein>
    <submittedName>
        <fullName evidence="3">Hsp70 family chaperone</fullName>
    </submittedName>
</protein>
<dbReference type="SUPFAM" id="SSF53067">
    <property type="entry name" value="Actin-like ATPase domain"/>
    <property type="match status" value="2"/>
</dbReference>
<organism evidence="3 4">
    <name type="scientific">Fusarium pseudoanthophilum</name>
    <dbReference type="NCBI Taxonomy" id="48495"/>
    <lineage>
        <taxon>Eukaryota</taxon>
        <taxon>Fungi</taxon>
        <taxon>Dikarya</taxon>
        <taxon>Ascomycota</taxon>
        <taxon>Pezizomycotina</taxon>
        <taxon>Sordariomycetes</taxon>
        <taxon>Hypocreomycetidae</taxon>
        <taxon>Hypocreales</taxon>
        <taxon>Nectriaceae</taxon>
        <taxon>Fusarium</taxon>
        <taxon>Fusarium fujikuroi species complex</taxon>
    </lineage>
</organism>
<comment type="caution">
    <text evidence="3">The sequence shown here is derived from an EMBL/GenBank/DDBJ whole genome shotgun (WGS) entry which is preliminary data.</text>
</comment>
<keyword evidence="2" id="KW-0067">ATP-binding</keyword>